<dbReference type="VEuPathDB" id="FungiDB:SCODWIG_02800"/>
<dbReference type="AlphaFoldDB" id="A0A376B8Y9"/>
<dbReference type="GO" id="GO:0008270">
    <property type="term" value="F:zinc ion binding"/>
    <property type="evidence" value="ECO:0007669"/>
    <property type="project" value="UniProtKB-KW"/>
</dbReference>
<evidence type="ECO:0000259" key="13">
    <source>
        <dbReference type="Pfam" id="PF13880"/>
    </source>
</evidence>
<organism evidence="14 15">
    <name type="scientific">Saccharomycodes ludwigii</name>
    <dbReference type="NCBI Taxonomy" id="36035"/>
    <lineage>
        <taxon>Eukaryota</taxon>
        <taxon>Fungi</taxon>
        <taxon>Dikarya</taxon>
        <taxon>Ascomycota</taxon>
        <taxon>Saccharomycotina</taxon>
        <taxon>Saccharomycetes</taxon>
        <taxon>Saccharomycodales</taxon>
        <taxon>Saccharomycodaceae</taxon>
        <taxon>Saccharomycodes</taxon>
    </lineage>
</organism>
<dbReference type="InterPro" id="IPR016181">
    <property type="entry name" value="Acyl_CoA_acyltransferase"/>
</dbReference>
<keyword evidence="5" id="KW-0479">Metal-binding</keyword>
<evidence type="ECO:0000256" key="4">
    <source>
        <dbReference type="ARBA" id="ARBA00022679"/>
    </source>
</evidence>
<dbReference type="GO" id="GO:0005634">
    <property type="term" value="C:nucleus"/>
    <property type="evidence" value="ECO:0007669"/>
    <property type="project" value="UniProtKB-SubCell"/>
</dbReference>
<evidence type="ECO:0000256" key="9">
    <source>
        <dbReference type="ARBA" id="ARBA00023306"/>
    </source>
</evidence>
<dbReference type="Gene3D" id="3.40.630.30">
    <property type="match status" value="1"/>
</dbReference>
<keyword evidence="7" id="KW-0862">Zinc</keyword>
<evidence type="ECO:0000256" key="11">
    <source>
        <dbReference type="ARBA" id="ARBA00032212"/>
    </source>
</evidence>
<comment type="similarity">
    <text evidence="2">Belongs to the acetyltransferase family. ECO subfamily.</text>
</comment>
<feature type="domain" description="N-acetyltransferase ESCO zinc-finger" evidence="12">
    <location>
        <begin position="53"/>
        <end position="78"/>
    </location>
</feature>
<reference evidence="15" key="1">
    <citation type="submission" date="2018-06" db="EMBL/GenBank/DDBJ databases">
        <authorList>
            <person name="Guldener U."/>
        </authorList>
    </citation>
    <scope>NUCLEOTIDE SEQUENCE [LARGE SCALE GENOMIC DNA]</scope>
    <source>
        <strain evidence="15">UTAD17</strain>
    </source>
</reference>
<dbReference type="Pfam" id="PF13880">
    <property type="entry name" value="Acetyltransf_13"/>
    <property type="match status" value="1"/>
</dbReference>
<evidence type="ECO:0000256" key="10">
    <source>
        <dbReference type="ARBA" id="ARBA00023315"/>
    </source>
</evidence>
<dbReference type="GO" id="GO:0061733">
    <property type="term" value="F:protein-lysine-acetyltransferase activity"/>
    <property type="evidence" value="ECO:0007669"/>
    <property type="project" value="TreeGrafter"/>
</dbReference>
<gene>
    <name evidence="14" type="ORF">SCODWIG_02800</name>
</gene>
<keyword evidence="8" id="KW-0539">Nucleus</keyword>
<name>A0A376B8Y9_9ASCO</name>
<keyword evidence="9" id="KW-0131">Cell cycle</keyword>
<accession>A0A376B8Y9</accession>
<proteinExistence type="inferred from homology"/>
<evidence type="ECO:0000256" key="5">
    <source>
        <dbReference type="ARBA" id="ARBA00022723"/>
    </source>
</evidence>
<dbReference type="GO" id="GO:0007064">
    <property type="term" value="P:mitotic sister chromatid cohesion"/>
    <property type="evidence" value="ECO:0007669"/>
    <property type="project" value="TreeGrafter"/>
</dbReference>
<keyword evidence="4 14" id="KW-0808">Transferase</keyword>
<dbReference type="Pfam" id="PF13878">
    <property type="entry name" value="zf-C2H2_3"/>
    <property type="match status" value="1"/>
</dbReference>
<evidence type="ECO:0000313" key="15">
    <source>
        <dbReference type="Proteomes" id="UP000262825"/>
    </source>
</evidence>
<dbReference type="GO" id="GO:0000785">
    <property type="term" value="C:chromatin"/>
    <property type="evidence" value="ECO:0007669"/>
    <property type="project" value="TreeGrafter"/>
</dbReference>
<evidence type="ECO:0000259" key="12">
    <source>
        <dbReference type="Pfam" id="PF13878"/>
    </source>
</evidence>
<dbReference type="InterPro" id="IPR028009">
    <property type="entry name" value="ESCO_Acetyltransf_dom"/>
</dbReference>
<evidence type="ECO:0000256" key="3">
    <source>
        <dbReference type="ARBA" id="ARBA00022043"/>
    </source>
</evidence>
<evidence type="ECO:0000256" key="6">
    <source>
        <dbReference type="ARBA" id="ARBA00022771"/>
    </source>
</evidence>
<keyword evidence="6" id="KW-0863">Zinc-finger</keyword>
<keyword evidence="15" id="KW-1185">Reference proteome</keyword>
<dbReference type="PANTHER" id="PTHR45884">
    <property type="entry name" value="N-ACETYLTRANSFERASE ECO"/>
    <property type="match status" value="1"/>
</dbReference>
<evidence type="ECO:0000256" key="1">
    <source>
        <dbReference type="ARBA" id="ARBA00004123"/>
    </source>
</evidence>
<dbReference type="InterPro" id="IPR028005">
    <property type="entry name" value="AcTrfase_ESCO_Znf_dom"/>
</dbReference>
<dbReference type="Proteomes" id="UP000262825">
    <property type="component" value="Unassembled WGS sequence"/>
</dbReference>
<protein>
    <recommendedName>
        <fullName evidence="3">N-acetyltransferase ECO1</fullName>
    </recommendedName>
    <alternativeName>
        <fullName evidence="11">Establishment of cohesion protein 1</fullName>
    </alternativeName>
</protein>
<evidence type="ECO:0000313" key="14">
    <source>
        <dbReference type="EMBL" id="SSD61039.1"/>
    </source>
</evidence>
<evidence type="ECO:0000256" key="7">
    <source>
        <dbReference type="ARBA" id="ARBA00022833"/>
    </source>
</evidence>
<dbReference type="SUPFAM" id="SSF55729">
    <property type="entry name" value="Acyl-CoA N-acyltransferases (Nat)"/>
    <property type="match status" value="1"/>
</dbReference>
<feature type="domain" description="N-acetyltransferase ESCO acetyl-transferase" evidence="13">
    <location>
        <begin position="252"/>
        <end position="302"/>
    </location>
</feature>
<dbReference type="EMBL" id="UFAJ01000546">
    <property type="protein sequence ID" value="SSD61039.1"/>
    <property type="molecule type" value="Genomic_DNA"/>
</dbReference>
<evidence type="ECO:0000256" key="8">
    <source>
        <dbReference type="ARBA" id="ARBA00023242"/>
    </source>
</evidence>
<keyword evidence="10" id="KW-0012">Acyltransferase</keyword>
<sequence>MIKKSIQTKSTTSINNKHITKYKQAIFTNSLQIKLKSKGLAVKEDTHDLVHWQHCKTCGLVYNVDDPLDYLKHREYHDIQVNGLKWPNKCISKKITMTINDLHKHTPKFNRENDILNLLLSKKKQTEISTNKESKAWSSTHELPIHKRLGAGVLCSEKEFIIEINPKRQNEVNLALQVMKIVNEELNAPQDENNFWATLNSRNESTGKCFIYIRDNHAIGVITIEDLTRVEHKMKWMIYSNKQIIEHVNPTFKCGVSRIWVCKKYRRFGIASSLLNTALTNTLSDGKASVNKYQLAWSQPSERDRKSVV</sequence>
<comment type="subcellular location">
    <subcellularLocation>
        <location evidence="1">Nucleus</location>
    </subcellularLocation>
</comment>
<evidence type="ECO:0000256" key="2">
    <source>
        <dbReference type="ARBA" id="ARBA00005816"/>
    </source>
</evidence>
<dbReference type="PANTHER" id="PTHR45884:SF2">
    <property type="entry name" value="N-ACETYLTRANSFERASE ECO"/>
    <property type="match status" value="1"/>
</dbReference>